<dbReference type="SUPFAM" id="SSF102114">
    <property type="entry name" value="Radical SAM enzymes"/>
    <property type="match status" value="1"/>
</dbReference>
<dbReference type="CDD" id="cd01335">
    <property type="entry name" value="Radical_SAM"/>
    <property type="match status" value="1"/>
</dbReference>
<evidence type="ECO:0000313" key="11">
    <source>
        <dbReference type="EMBL" id="NLW36094.1"/>
    </source>
</evidence>
<feature type="domain" description="Radical SAM core" evidence="10">
    <location>
        <begin position="43"/>
        <end position="260"/>
    </location>
</feature>
<organism evidence="11 12">
    <name type="scientific">Syntrophorhabdus aromaticivorans</name>
    <dbReference type="NCBI Taxonomy" id="328301"/>
    <lineage>
        <taxon>Bacteria</taxon>
        <taxon>Pseudomonadati</taxon>
        <taxon>Thermodesulfobacteriota</taxon>
        <taxon>Syntrophorhabdia</taxon>
        <taxon>Syntrophorhabdales</taxon>
        <taxon>Syntrophorhabdaceae</taxon>
        <taxon>Syntrophorhabdus</taxon>
    </lineage>
</organism>
<dbReference type="GO" id="GO:0044272">
    <property type="term" value="P:sulfur compound biosynthetic process"/>
    <property type="evidence" value="ECO:0007669"/>
    <property type="project" value="UniProtKB-ARBA"/>
</dbReference>
<comment type="cofactor">
    <cofactor evidence="7">
        <name>[4Fe-4S] cluster</name>
        <dbReference type="ChEBI" id="CHEBI:49883"/>
    </cofactor>
    <text evidence="7">Binds 1 [4Fe-4S] cluster. The cluster is coordinated with 3 cysteines and an exchangeable S-adenosyl-L-methionine.</text>
</comment>
<dbReference type="SFLD" id="SFLDF00348">
    <property type="entry name" value="FeFe_hydrogenase_maturase_(Hyd"/>
    <property type="match status" value="1"/>
</dbReference>
<evidence type="ECO:0000256" key="3">
    <source>
        <dbReference type="ARBA" id="ARBA00022723"/>
    </source>
</evidence>
<evidence type="ECO:0000256" key="7">
    <source>
        <dbReference type="PIRSR" id="PIRSR004762-1"/>
    </source>
</evidence>
<feature type="binding site" evidence="7">
    <location>
        <position position="57"/>
    </location>
    <ligand>
        <name>[4Fe-4S] cluster</name>
        <dbReference type="ChEBI" id="CHEBI:49883"/>
        <note>4Fe-4S-S-AdoMet</note>
    </ligand>
</feature>
<dbReference type="Gene3D" id="3.20.20.70">
    <property type="entry name" value="Aldolase class I"/>
    <property type="match status" value="1"/>
</dbReference>
<comment type="cofactor">
    <cofactor evidence="6">
        <name>[2Fe-2S] cluster</name>
        <dbReference type="ChEBI" id="CHEBI:190135"/>
    </cofactor>
</comment>
<feature type="binding site" evidence="7">
    <location>
        <position position="61"/>
    </location>
    <ligand>
        <name>[4Fe-4S] cluster</name>
        <dbReference type="ChEBI" id="CHEBI:49883"/>
        <note>4Fe-4S-S-AdoMet</note>
    </ligand>
</feature>
<dbReference type="InterPro" id="IPR006638">
    <property type="entry name" value="Elp3/MiaA/NifB-like_rSAM"/>
</dbReference>
<evidence type="ECO:0000256" key="8">
    <source>
        <dbReference type="PIRSR" id="PIRSR004762-2"/>
    </source>
</evidence>
<evidence type="ECO:0000313" key="12">
    <source>
        <dbReference type="Proteomes" id="UP000777265"/>
    </source>
</evidence>
<feature type="region of interest" description="Disordered" evidence="9">
    <location>
        <begin position="334"/>
        <end position="364"/>
    </location>
</feature>
<reference evidence="11" key="1">
    <citation type="journal article" date="2020" name="Biotechnol. Biofuels">
        <title>New insights from the biogas microbiome by comprehensive genome-resolved metagenomics of nearly 1600 species originating from multiple anaerobic digesters.</title>
        <authorList>
            <person name="Campanaro S."/>
            <person name="Treu L."/>
            <person name="Rodriguez-R L.M."/>
            <person name="Kovalovszki A."/>
            <person name="Ziels R.M."/>
            <person name="Maus I."/>
            <person name="Zhu X."/>
            <person name="Kougias P.G."/>
            <person name="Basile A."/>
            <person name="Luo G."/>
            <person name="Schluter A."/>
            <person name="Konstantinidis K.T."/>
            <person name="Angelidaki I."/>
        </authorList>
    </citation>
    <scope>NUCLEOTIDE SEQUENCE</scope>
    <source>
        <strain evidence="11">AS06rmzACSIP_7</strain>
    </source>
</reference>
<evidence type="ECO:0000256" key="5">
    <source>
        <dbReference type="ARBA" id="ARBA00023014"/>
    </source>
</evidence>
<dbReference type="PANTHER" id="PTHR43726:SF1">
    <property type="entry name" value="BIOTIN SYNTHASE"/>
    <property type="match status" value="1"/>
</dbReference>
<protein>
    <submittedName>
        <fullName evidence="11">[FeFe] hydrogenase H-cluster radical SAM maturase HydE</fullName>
    </submittedName>
</protein>
<evidence type="ECO:0000256" key="9">
    <source>
        <dbReference type="SAM" id="MobiDB-lite"/>
    </source>
</evidence>
<feature type="binding site" evidence="7">
    <location>
        <position position="64"/>
    </location>
    <ligand>
        <name>[4Fe-4S] cluster</name>
        <dbReference type="ChEBI" id="CHEBI:49883"/>
        <note>4Fe-4S-S-AdoMet</note>
    </ligand>
</feature>
<dbReference type="Pfam" id="PF04055">
    <property type="entry name" value="Radical_SAM"/>
    <property type="match status" value="1"/>
</dbReference>
<evidence type="ECO:0000259" key="10">
    <source>
        <dbReference type="PROSITE" id="PS51918"/>
    </source>
</evidence>
<dbReference type="GO" id="GO:0046872">
    <property type="term" value="F:metal ion binding"/>
    <property type="evidence" value="ECO:0007669"/>
    <property type="project" value="UniProtKB-KW"/>
</dbReference>
<dbReference type="SFLD" id="SFLDG01082">
    <property type="entry name" value="B12-binding_domain_containing"/>
    <property type="match status" value="1"/>
</dbReference>
<dbReference type="InterPro" id="IPR058240">
    <property type="entry name" value="rSAM_sf"/>
</dbReference>
<dbReference type="SFLD" id="SFLDG01280">
    <property type="entry name" value="HydE/PylB-like"/>
    <property type="match status" value="1"/>
</dbReference>
<dbReference type="PROSITE" id="PS51918">
    <property type="entry name" value="RADICAL_SAM"/>
    <property type="match status" value="1"/>
</dbReference>
<dbReference type="Proteomes" id="UP000777265">
    <property type="component" value="Unassembled WGS sequence"/>
</dbReference>
<dbReference type="NCBIfam" id="TIGR03956">
    <property type="entry name" value="rSAM_HydE"/>
    <property type="match status" value="1"/>
</dbReference>
<keyword evidence="5 7" id="KW-0411">Iron-sulfur</keyword>
<comment type="caution">
    <text evidence="11">The sequence shown here is derived from an EMBL/GenBank/DDBJ whole genome shotgun (WGS) entry which is preliminary data.</text>
</comment>
<proteinExistence type="predicted"/>
<dbReference type="SFLD" id="SFLDG01060">
    <property type="entry name" value="BATS_domain_containing"/>
    <property type="match status" value="1"/>
</dbReference>
<accession>A0A971S200</accession>
<feature type="binding site" evidence="8">
    <location>
        <position position="175"/>
    </location>
    <ligand>
        <name>S-adenosyl-L-methionine</name>
        <dbReference type="ChEBI" id="CHEBI:59789"/>
    </ligand>
</feature>
<feature type="binding site" evidence="8">
    <location>
        <position position="156"/>
    </location>
    <ligand>
        <name>S-adenosyl-L-methionine</name>
        <dbReference type="ChEBI" id="CHEBI:59789"/>
    </ligand>
</feature>
<evidence type="ECO:0000256" key="2">
    <source>
        <dbReference type="ARBA" id="ARBA00022691"/>
    </source>
</evidence>
<evidence type="ECO:0000256" key="4">
    <source>
        <dbReference type="ARBA" id="ARBA00023004"/>
    </source>
</evidence>
<keyword evidence="3" id="KW-0479">Metal-binding</keyword>
<dbReference type="GO" id="GO:0042364">
    <property type="term" value="P:water-soluble vitamin biosynthetic process"/>
    <property type="evidence" value="ECO:0007669"/>
    <property type="project" value="UniProtKB-ARBA"/>
</dbReference>
<dbReference type="SMART" id="SM00876">
    <property type="entry name" value="BATS"/>
    <property type="match status" value="1"/>
</dbReference>
<evidence type="ECO:0000256" key="6">
    <source>
        <dbReference type="ARBA" id="ARBA00034078"/>
    </source>
</evidence>
<dbReference type="InterPro" id="IPR010722">
    <property type="entry name" value="BATS_dom"/>
</dbReference>
<dbReference type="EMBL" id="JAAYEE010000211">
    <property type="protein sequence ID" value="NLW36094.1"/>
    <property type="molecule type" value="Genomic_DNA"/>
</dbReference>
<dbReference type="AlphaFoldDB" id="A0A971S200"/>
<feature type="binding site" evidence="8">
    <location>
        <position position="131"/>
    </location>
    <ligand>
        <name>(3R)-3-methyl-D-ornithine</name>
        <dbReference type="ChEBI" id="CHEBI:64642"/>
    </ligand>
</feature>
<keyword evidence="4 7" id="KW-0408">Iron</keyword>
<dbReference type="InterPro" id="IPR034422">
    <property type="entry name" value="HydE/PylB-like"/>
</dbReference>
<gene>
    <name evidence="11" type="primary">hydE</name>
    <name evidence="11" type="ORF">GXY80_11545</name>
</gene>
<dbReference type="GO" id="GO:0016740">
    <property type="term" value="F:transferase activity"/>
    <property type="evidence" value="ECO:0007669"/>
    <property type="project" value="TreeGrafter"/>
</dbReference>
<dbReference type="GO" id="GO:0051539">
    <property type="term" value="F:4 iron, 4 sulfur cluster binding"/>
    <property type="evidence" value="ECO:0007669"/>
    <property type="project" value="UniProtKB-KW"/>
</dbReference>
<dbReference type="PANTHER" id="PTHR43726">
    <property type="entry name" value="3-METHYLORNITHINE SYNTHASE"/>
    <property type="match status" value="1"/>
</dbReference>
<sequence>MEKTIPHIEYTKKTAQQLLAVEKPEVQGLYRLADRIRRDHMGDDVYIRGIIEFSNICANNCLYCGIRAGNGKVARYTLSADEILETASAMATGHQMTVVLQSGETPALGDEVLGGIIRRIKKETPLAVTVSVGNRPRETYRYWKECGMDRYLLRFETSDPGLFLRLHPGSTLEERLKCLNDLQDIGIQTGSGFMIGLPGETPDILAQNILLCRELDLDMIGIGPFIPHPDTPLGKERNIYDDNREMFFKTLAVLRVFNPDAHIPATTAYDAVFPGEGRDLALRRGANIFMPNNTPACHRKDYFLYPDKPGVDDPADQCLESAVARIRALGRNVGEGPGHSIKGAHVAPSTSKAVGASPSRDRSR</sequence>
<dbReference type="SFLD" id="SFLDS00029">
    <property type="entry name" value="Radical_SAM"/>
    <property type="match status" value="1"/>
</dbReference>
<dbReference type="PIRSF" id="PIRSF004762">
    <property type="entry name" value="CHP00423"/>
    <property type="match status" value="1"/>
</dbReference>
<dbReference type="InterPro" id="IPR013785">
    <property type="entry name" value="Aldolase_TIM"/>
</dbReference>
<keyword evidence="1 7" id="KW-0004">4Fe-4S</keyword>
<dbReference type="InterPro" id="IPR024021">
    <property type="entry name" value="FeFe-hyd_HydE_rSAM"/>
</dbReference>
<evidence type="ECO:0000256" key="1">
    <source>
        <dbReference type="ARBA" id="ARBA00022485"/>
    </source>
</evidence>
<dbReference type="SMART" id="SM00729">
    <property type="entry name" value="Elp3"/>
    <property type="match status" value="1"/>
</dbReference>
<name>A0A971S200_9BACT</name>
<keyword evidence="2 7" id="KW-0949">S-adenosyl-L-methionine</keyword>
<dbReference type="InterPro" id="IPR007197">
    <property type="entry name" value="rSAM"/>
</dbReference>
<reference evidence="11" key="2">
    <citation type="submission" date="2020-01" db="EMBL/GenBank/DDBJ databases">
        <authorList>
            <person name="Campanaro S."/>
        </authorList>
    </citation>
    <scope>NUCLEOTIDE SEQUENCE</scope>
    <source>
        <strain evidence="11">AS06rmzACSIP_7</strain>
    </source>
</reference>